<dbReference type="AlphaFoldDB" id="A0A8D3BS20"/>
<protein>
    <submittedName>
        <fullName evidence="3">Uncharacterized protein</fullName>
    </submittedName>
</protein>
<feature type="signal peptide" evidence="2">
    <location>
        <begin position="1"/>
        <end position="36"/>
    </location>
</feature>
<organism evidence="3 4">
    <name type="scientific">Scophthalmus maximus</name>
    <name type="common">Turbot</name>
    <name type="synonym">Psetta maxima</name>
    <dbReference type="NCBI Taxonomy" id="52904"/>
    <lineage>
        <taxon>Eukaryota</taxon>
        <taxon>Metazoa</taxon>
        <taxon>Chordata</taxon>
        <taxon>Craniata</taxon>
        <taxon>Vertebrata</taxon>
        <taxon>Euteleostomi</taxon>
        <taxon>Actinopterygii</taxon>
        <taxon>Neopterygii</taxon>
        <taxon>Teleostei</taxon>
        <taxon>Neoteleostei</taxon>
        <taxon>Acanthomorphata</taxon>
        <taxon>Carangaria</taxon>
        <taxon>Pleuronectiformes</taxon>
        <taxon>Pleuronectoidei</taxon>
        <taxon>Scophthalmidae</taxon>
        <taxon>Scophthalmus</taxon>
    </lineage>
</organism>
<accession>A0A8D3BS20</accession>
<evidence type="ECO:0000256" key="1">
    <source>
        <dbReference type="SAM" id="MobiDB-lite"/>
    </source>
</evidence>
<proteinExistence type="predicted"/>
<evidence type="ECO:0000313" key="4">
    <source>
        <dbReference type="Proteomes" id="UP000694558"/>
    </source>
</evidence>
<name>A0A8D3BS20_SCOMX</name>
<feature type="compositionally biased region" description="Basic and acidic residues" evidence="1">
    <location>
        <begin position="84"/>
        <end position="101"/>
    </location>
</feature>
<dbReference type="Ensembl" id="ENSSMAT00000062716.1">
    <property type="protein sequence ID" value="ENSSMAP00000037828.1"/>
    <property type="gene ID" value="ENSSMAG00000035441.1"/>
</dbReference>
<reference evidence="3" key="2">
    <citation type="submission" date="2025-08" db="UniProtKB">
        <authorList>
            <consortium name="Ensembl"/>
        </authorList>
    </citation>
    <scope>IDENTIFICATION</scope>
</reference>
<feature type="region of interest" description="Disordered" evidence="1">
    <location>
        <begin position="76"/>
        <end position="101"/>
    </location>
</feature>
<evidence type="ECO:0000313" key="3">
    <source>
        <dbReference type="Ensembl" id="ENSSMAP00000037828.1"/>
    </source>
</evidence>
<sequence>QCRAITYAVLILIPYRSLSRFNLGLVLILSLHPSQSQSCTKTIVIPFQNQLQSKPSPHPIRLATASLFNSAHEAKAAVKNGETPAERANRSRIHLENRPRE</sequence>
<dbReference type="Proteomes" id="UP000694558">
    <property type="component" value="Chromosome 17"/>
</dbReference>
<evidence type="ECO:0000256" key="2">
    <source>
        <dbReference type="SAM" id="SignalP"/>
    </source>
</evidence>
<keyword evidence="2" id="KW-0732">Signal</keyword>
<reference evidence="3" key="1">
    <citation type="submission" date="2023-05" db="EMBL/GenBank/DDBJ databases">
        <title>High-quality long-read genome of Scophthalmus maximus.</title>
        <authorList>
            <person name="Lien S."/>
            <person name="Martinez P."/>
        </authorList>
    </citation>
    <scope>NUCLEOTIDE SEQUENCE [LARGE SCALE GENOMIC DNA]</scope>
</reference>
<feature type="chain" id="PRO_5034111531" evidence="2">
    <location>
        <begin position="37"/>
        <end position="101"/>
    </location>
</feature>